<dbReference type="Proteomes" id="UP000006038">
    <property type="component" value="Chromosome 12"/>
</dbReference>
<dbReference type="HOGENOM" id="CLU_2874520_0_0_1"/>
<evidence type="ECO:0000313" key="1">
    <source>
        <dbReference type="EnsemblPlants" id="OB12G16560.1"/>
    </source>
</evidence>
<dbReference type="Gramene" id="OB12G16560.1">
    <property type="protein sequence ID" value="OB12G16560.1"/>
    <property type="gene ID" value="OB12G16560"/>
</dbReference>
<sequence>MDELLSPCSSFSPRSSLLMFSSSAAAAHAVLEFISCEVSDEWLMGDVVVAKNKEDVGGGGLWGI</sequence>
<dbReference type="OMA" id="FISCEVS"/>
<organism evidence="1">
    <name type="scientific">Oryza brachyantha</name>
    <name type="common">malo sina</name>
    <dbReference type="NCBI Taxonomy" id="4533"/>
    <lineage>
        <taxon>Eukaryota</taxon>
        <taxon>Viridiplantae</taxon>
        <taxon>Streptophyta</taxon>
        <taxon>Embryophyta</taxon>
        <taxon>Tracheophyta</taxon>
        <taxon>Spermatophyta</taxon>
        <taxon>Magnoliopsida</taxon>
        <taxon>Liliopsida</taxon>
        <taxon>Poales</taxon>
        <taxon>Poaceae</taxon>
        <taxon>BOP clade</taxon>
        <taxon>Oryzoideae</taxon>
        <taxon>Oryzeae</taxon>
        <taxon>Oryzinae</taxon>
        <taxon>Oryza</taxon>
    </lineage>
</organism>
<evidence type="ECO:0000313" key="2">
    <source>
        <dbReference type="Proteomes" id="UP000006038"/>
    </source>
</evidence>
<name>J3NCE8_ORYBR</name>
<accession>J3NCE8</accession>
<reference evidence="1" key="1">
    <citation type="journal article" date="2013" name="Nat. Commun.">
        <title>Whole-genome sequencing of Oryza brachyantha reveals mechanisms underlying Oryza genome evolution.</title>
        <authorList>
            <person name="Chen J."/>
            <person name="Huang Q."/>
            <person name="Gao D."/>
            <person name="Wang J."/>
            <person name="Lang Y."/>
            <person name="Liu T."/>
            <person name="Li B."/>
            <person name="Bai Z."/>
            <person name="Luis Goicoechea J."/>
            <person name="Liang C."/>
            <person name="Chen C."/>
            <person name="Zhang W."/>
            <person name="Sun S."/>
            <person name="Liao Y."/>
            <person name="Zhang X."/>
            <person name="Yang L."/>
            <person name="Song C."/>
            <person name="Wang M."/>
            <person name="Shi J."/>
            <person name="Liu G."/>
            <person name="Liu J."/>
            <person name="Zhou H."/>
            <person name="Zhou W."/>
            <person name="Yu Q."/>
            <person name="An N."/>
            <person name="Chen Y."/>
            <person name="Cai Q."/>
            <person name="Wang B."/>
            <person name="Liu B."/>
            <person name="Min J."/>
            <person name="Huang Y."/>
            <person name="Wu H."/>
            <person name="Li Z."/>
            <person name="Zhang Y."/>
            <person name="Yin Y."/>
            <person name="Song W."/>
            <person name="Jiang J."/>
            <person name="Jackson S.A."/>
            <person name="Wing R.A."/>
            <person name="Wang J."/>
            <person name="Chen M."/>
        </authorList>
    </citation>
    <scope>NUCLEOTIDE SEQUENCE [LARGE SCALE GENOMIC DNA]</scope>
    <source>
        <strain evidence="1">cv. IRGC 101232</strain>
    </source>
</reference>
<protein>
    <submittedName>
        <fullName evidence="1">Uncharacterized protein</fullName>
    </submittedName>
</protein>
<reference evidence="1" key="2">
    <citation type="submission" date="2013-04" db="UniProtKB">
        <authorList>
            <consortium name="EnsemblPlants"/>
        </authorList>
    </citation>
    <scope>IDENTIFICATION</scope>
</reference>
<keyword evidence="2" id="KW-1185">Reference proteome</keyword>
<proteinExistence type="predicted"/>
<dbReference type="EnsemblPlants" id="OB12G16560.1">
    <property type="protein sequence ID" value="OB12G16560.1"/>
    <property type="gene ID" value="OB12G16560"/>
</dbReference>
<dbReference type="AlphaFoldDB" id="J3NCE8"/>